<feature type="region of interest" description="Disordered" evidence="13">
    <location>
        <begin position="339"/>
        <end position="361"/>
    </location>
</feature>
<keyword evidence="8" id="KW-0677">Repeat</keyword>
<comment type="catalytic activity">
    <reaction evidence="1">
        <text>Endonucleolytic cleavage of RNA, removing 5'-extranucleotides from tRNA precursor.</text>
        <dbReference type="EC" id="3.1.26.5"/>
    </reaction>
</comment>
<feature type="compositionally biased region" description="Polar residues" evidence="13">
    <location>
        <begin position="339"/>
        <end position="349"/>
    </location>
</feature>
<feature type="region of interest" description="Disordered" evidence="13">
    <location>
        <begin position="793"/>
        <end position="817"/>
    </location>
</feature>
<feature type="compositionally biased region" description="Basic and acidic residues" evidence="13">
    <location>
        <begin position="115"/>
        <end position="139"/>
    </location>
</feature>
<evidence type="ECO:0000313" key="15">
    <source>
        <dbReference type="RefSeq" id="XP_010249681.1"/>
    </source>
</evidence>
<keyword evidence="6" id="KW-0540">Nuclease</keyword>
<sequence>MASFPFESLQPKELHSMALCKYPSTLISFKSHFCSNFFSVSTRKQTFHQDFSSVFVVRANVSNMDAKLSGRRHSHSSKTISSIAQRQMGYGFKTLKSSDKRVERKSMKATVSSVMEEKTERRFGKSNYNRKDRVSRTKQEMGSQFSSFKPKDERRGEKYKENKSNVLVDKKEAENSKQSKGTSQVGEEKTAGKSNKSEDDSSQIPLRVELDMCSKRGDVLGAISLYDSAQKDGIKLGLYHYTVLLYLCSSAAVGVIRPAKSGSGSRSFKKLNLISELSSANSVVLNEIGEKGNGSFDSTKLSFDESGNSSGASSDKLASSSSEFLVGLVGGKATEPNSLFSDGFTMSNESESDSVRERDNQQDCEIRVSGNVKKYALRRGFEIYEKMRLENVPLNEAALTAVARMAMSMGNGDLAFEMVKQMKPLGINPRLRSYGPALFSFCSSGDIEKAFTVEEHMLKHGVYPEEPELEALLRLSVNAGRSDKVYYLLHKLRTSVRQVSPPTADLIERWFKSKEASRIGRRKWDKKSITDAIENGGGGWHGQGWLGKGKWTVNRTFVRDDGVCKGCEEKLTTIDLDPIETENFAKSVASIAAKRERNSSFQKFQKWLDYYGPFEAVVDAANVGLFSQRKFSLSKVNAVVNGIRQILPSKKWPLIVVHNKRITGDRMDQPTNRTLIEKWKNADALYATPTGSNDDWYWLYAAIKFKCLIVTNDEMRDHIFQLLGNDFFPKWKERHHVHFSFQDGGPEFHMPPPCSVVIQESEKGHWHIPIASEHDSTGERTWLCIKRAGMHMRKQGSSTRPKEANTPRLSKGGAKVDVRTKSPVKLPTLDHCSDETFHGNSKLPPEEIYRNLRNILATSLSPNDNTILSQIEAAEKLGGCSIDFQI</sequence>
<dbReference type="OMA" id="SERERTW"/>
<dbReference type="InterPro" id="IPR002885">
    <property type="entry name" value="PPR_rpt"/>
</dbReference>
<evidence type="ECO:0000256" key="13">
    <source>
        <dbReference type="SAM" id="MobiDB-lite"/>
    </source>
</evidence>
<evidence type="ECO:0000256" key="12">
    <source>
        <dbReference type="ARBA" id="ARBA00023211"/>
    </source>
</evidence>
<evidence type="ECO:0000256" key="6">
    <source>
        <dbReference type="ARBA" id="ARBA00022722"/>
    </source>
</evidence>
<evidence type="ECO:0000256" key="1">
    <source>
        <dbReference type="ARBA" id="ARBA00000928"/>
    </source>
</evidence>
<dbReference type="GO" id="GO:0004526">
    <property type="term" value="F:ribonuclease P activity"/>
    <property type="evidence" value="ECO:0000318"/>
    <property type="project" value="GO_Central"/>
</dbReference>
<reference evidence="15" key="1">
    <citation type="submission" date="2025-08" db="UniProtKB">
        <authorList>
            <consortium name="RefSeq"/>
        </authorList>
    </citation>
    <scope>IDENTIFICATION</scope>
</reference>
<accession>A0A1U7ZAM5</accession>
<dbReference type="FunFam" id="1.25.40.10:FF:000339">
    <property type="entry name" value="Proteinaceous RNase P 1, chloroplastic/mitochondrial"/>
    <property type="match status" value="1"/>
</dbReference>
<evidence type="ECO:0000256" key="11">
    <source>
        <dbReference type="ARBA" id="ARBA00022842"/>
    </source>
</evidence>
<dbReference type="OrthoDB" id="46913at2759"/>
<dbReference type="GO" id="GO:0046872">
    <property type="term" value="F:metal ion binding"/>
    <property type="evidence" value="ECO:0007669"/>
    <property type="project" value="UniProtKB-KW"/>
</dbReference>
<proteinExistence type="inferred from homology"/>
<evidence type="ECO:0000256" key="5">
    <source>
        <dbReference type="ARBA" id="ARBA00022694"/>
    </source>
</evidence>
<evidence type="ECO:0000256" key="9">
    <source>
        <dbReference type="ARBA" id="ARBA00022801"/>
    </source>
</evidence>
<feature type="compositionally biased region" description="Basic and acidic residues" evidence="13">
    <location>
        <begin position="186"/>
        <end position="199"/>
    </location>
</feature>
<comment type="similarity">
    <text evidence="3">Belongs to the PPR family. P subfamily.</text>
</comment>
<evidence type="ECO:0000313" key="14">
    <source>
        <dbReference type="Proteomes" id="UP000189703"/>
    </source>
</evidence>
<dbReference type="RefSeq" id="XP_010249681.1">
    <property type="nucleotide sequence ID" value="XM_010251379.2"/>
</dbReference>
<dbReference type="Proteomes" id="UP000189703">
    <property type="component" value="Unplaced"/>
</dbReference>
<dbReference type="InterPro" id="IPR011990">
    <property type="entry name" value="TPR-like_helical_dom_sf"/>
</dbReference>
<feature type="compositionally biased region" description="Basic and acidic residues" evidence="13">
    <location>
        <begin position="149"/>
        <end position="177"/>
    </location>
</feature>
<evidence type="ECO:0000256" key="2">
    <source>
        <dbReference type="ARBA" id="ARBA00001946"/>
    </source>
</evidence>
<dbReference type="PANTHER" id="PTHR13547:SF7">
    <property type="entry name" value="RIBONUCLEASE P"/>
    <property type="match status" value="1"/>
</dbReference>
<evidence type="ECO:0000256" key="8">
    <source>
        <dbReference type="ARBA" id="ARBA00022737"/>
    </source>
</evidence>
<dbReference type="InterPro" id="IPR033443">
    <property type="entry name" value="PROP1-like_PPR_dom"/>
</dbReference>
<dbReference type="GO" id="GO:0001682">
    <property type="term" value="P:tRNA 5'-leader removal"/>
    <property type="evidence" value="ECO:0000318"/>
    <property type="project" value="GO_Central"/>
</dbReference>
<dbReference type="Pfam" id="PF16953">
    <property type="entry name" value="PRORP"/>
    <property type="match status" value="1"/>
</dbReference>
<evidence type="ECO:0000256" key="3">
    <source>
        <dbReference type="ARBA" id="ARBA00007626"/>
    </source>
</evidence>
<dbReference type="eggNOG" id="KOG1347">
    <property type="taxonomic scope" value="Eukaryota"/>
</dbReference>
<keyword evidence="9" id="KW-0378">Hydrolase</keyword>
<keyword evidence="10" id="KW-0862">Zinc</keyword>
<dbReference type="Pfam" id="PF17177">
    <property type="entry name" value="PPR_long"/>
    <property type="match status" value="2"/>
</dbReference>
<dbReference type="EC" id="3.1.26.5" evidence="4"/>
<dbReference type="AlphaFoldDB" id="A0A1U7ZAM5"/>
<keyword evidence="5" id="KW-0819">tRNA processing</keyword>
<dbReference type="KEGG" id="nnu:104592164"/>
<protein>
    <recommendedName>
        <fullName evidence="4">ribonuclease P</fullName>
        <ecNumber evidence="4">3.1.26.5</ecNumber>
    </recommendedName>
</protein>
<dbReference type="PROSITE" id="PS51375">
    <property type="entry name" value="PPR"/>
    <property type="match status" value="1"/>
</dbReference>
<dbReference type="STRING" id="4432.A0A1U7ZAM5"/>
<dbReference type="Gene3D" id="3.40.50.11980">
    <property type="match status" value="1"/>
</dbReference>
<dbReference type="Gene3D" id="1.25.40.10">
    <property type="entry name" value="Tetratricopeptide repeat domain"/>
    <property type="match status" value="1"/>
</dbReference>
<keyword evidence="12" id="KW-0464">Manganese</keyword>
<keyword evidence="11" id="KW-0460">Magnesium</keyword>
<dbReference type="PANTHER" id="PTHR13547">
    <property type="match status" value="1"/>
</dbReference>
<organism evidence="14 15">
    <name type="scientific">Nelumbo nucifera</name>
    <name type="common">Sacred lotus</name>
    <dbReference type="NCBI Taxonomy" id="4432"/>
    <lineage>
        <taxon>Eukaryota</taxon>
        <taxon>Viridiplantae</taxon>
        <taxon>Streptophyta</taxon>
        <taxon>Embryophyta</taxon>
        <taxon>Tracheophyta</taxon>
        <taxon>Spermatophyta</taxon>
        <taxon>Magnoliopsida</taxon>
        <taxon>Proteales</taxon>
        <taxon>Nelumbonaceae</taxon>
        <taxon>Nelumbo</taxon>
    </lineage>
</organism>
<evidence type="ECO:0000256" key="7">
    <source>
        <dbReference type="ARBA" id="ARBA00022723"/>
    </source>
</evidence>
<evidence type="ECO:0000256" key="10">
    <source>
        <dbReference type="ARBA" id="ARBA00022833"/>
    </source>
</evidence>
<dbReference type="InterPro" id="IPR031595">
    <property type="entry name" value="PRORP_C"/>
</dbReference>
<dbReference type="FunFam" id="3.40.50.11980:FF:000002">
    <property type="entry name" value="Proteinaceous RNase P 2"/>
    <property type="match status" value="1"/>
</dbReference>
<evidence type="ECO:0000256" key="4">
    <source>
        <dbReference type="ARBA" id="ARBA00012179"/>
    </source>
</evidence>
<keyword evidence="7" id="KW-0479">Metal-binding</keyword>
<keyword evidence="14" id="KW-1185">Reference proteome</keyword>
<comment type="cofactor">
    <cofactor evidence="2">
        <name>Mg(2+)</name>
        <dbReference type="ChEBI" id="CHEBI:18420"/>
    </cofactor>
</comment>
<name>A0A1U7ZAM5_NELNU</name>
<feature type="region of interest" description="Disordered" evidence="13">
    <location>
        <begin position="101"/>
        <end position="205"/>
    </location>
</feature>
<dbReference type="GeneID" id="104592164"/>
<gene>
    <name evidence="15" type="primary">LOC104592164</name>
</gene>